<sequence>MAIYVIGNLTLDLILRSLEDMPSWGIEITVENLAYRVAGNLGNFSFAARTIGIKPIIIGNIGNDANGKIVLRELKKNGLDTSLIKLEEDKKTSLTVVFVRKDGERTFITYSGQLNNIDNCFLQECLDKIKPNSIVILCSLFQLPNLKLVDVINFYKKLKNRKCKTLLDTGWDLNG</sequence>
<protein>
    <recommendedName>
        <fullName evidence="3">Carbohydrate kinase PfkB domain-containing protein</fullName>
    </recommendedName>
</protein>
<dbReference type="AlphaFoldDB" id="X1NAU7"/>
<dbReference type="PANTHER" id="PTHR10584">
    <property type="entry name" value="SUGAR KINASE"/>
    <property type="match status" value="1"/>
</dbReference>
<feature type="domain" description="Carbohydrate kinase PfkB" evidence="3">
    <location>
        <begin position="4"/>
        <end position="144"/>
    </location>
</feature>
<dbReference type="SUPFAM" id="SSF53613">
    <property type="entry name" value="Ribokinase-like"/>
    <property type="match status" value="1"/>
</dbReference>
<accession>X1NAU7</accession>
<comment type="caution">
    <text evidence="4">The sequence shown here is derived from an EMBL/GenBank/DDBJ whole genome shotgun (WGS) entry which is preliminary data.</text>
</comment>
<dbReference type="InterPro" id="IPR011611">
    <property type="entry name" value="PfkB_dom"/>
</dbReference>
<dbReference type="PANTHER" id="PTHR10584:SF166">
    <property type="entry name" value="RIBOKINASE"/>
    <property type="match status" value="1"/>
</dbReference>
<evidence type="ECO:0000313" key="4">
    <source>
        <dbReference type="EMBL" id="GAI41137.1"/>
    </source>
</evidence>
<reference evidence="4" key="1">
    <citation type="journal article" date="2014" name="Front. Microbiol.">
        <title>High frequency of phylogenetically diverse reductive dehalogenase-homologous genes in deep subseafloor sedimentary metagenomes.</title>
        <authorList>
            <person name="Kawai M."/>
            <person name="Futagami T."/>
            <person name="Toyoda A."/>
            <person name="Takaki Y."/>
            <person name="Nishi S."/>
            <person name="Hori S."/>
            <person name="Arai W."/>
            <person name="Tsubouchi T."/>
            <person name="Morono Y."/>
            <person name="Uchiyama I."/>
            <person name="Ito T."/>
            <person name="Fujiyama A."/>
            <person name="Inagaki F."/>
            <person name="Takami H."/>
        </authorList>
    </citation>
    <scope>NUCLEOTIDE SEQUENCE</scope>
    <source>
        <strain evidence="4">Expedition CK06-06</strain>
    </source>
</reference>
<feature type="non-terminal residue" evidence="4">
    <location>
        <position position="175"/>
    </location>
</feature>
<proteinExistence type="predicted"/>
<evidence type="ECO:0000256" key="1">
    <source>
        <dbReference type="ARBA" id="ARBA00022679"/>
    </source>
</evidence>
<dbReference type="Pfam" id="PF00294">
    <property type="entry name" value="PfkB"/>
    <property type="match status" value="1"/>
</dbReference>
<organism evidence="4">
    <name type="scientific">marine sediment metagenome</name>
    <dbReference type="NCBI Taxonomy" id="412755"/>
    <lineage>
        <taxon>unclassified sequences</taxon>
        <taxon>metagenomes</taxon>
        <taxon>ecological metagenomes</taxon>
    </lineage>
</organism>
<dbReference type="Gene3D" id="3.40.1190.20">
    <property type="match status" value="1"/>
</dbReference>
<evidence type="ECO:0000256" key="2">
    <source>
        <dbReference type="ARBA" id="ARBA00022777"/>
    </source>
</evidence>
<dbReference type="GO" id="GO:0016301">
    <property type="term" value="F:kinase activity"/>
    <property type="evidence" value="ECO:0007669"/>
    <property type="project" value="UniProtKB-KW"/>
</dbReference>
<gene>
    <name evidence="4" type="ORF">S06H3_42741</name>
</gene>
<keyword evidence="1" id="KW-0808">Transferase</keyword>
<evidence type="ECO:0000259" key="3">
    <source>
        <dbReference type="Pfam" id="PF00294"/>
    </source>
</evidence>
<dbReference type="InterPro" id="IPR029056">
    <property type="entry name" value="Ribokinase-like"/>
</dbReference>
<dbReference type="EMBL" id="BARV01026456">
    <property type="protein sequence ID" value="GAI41137.1"/>
    <property type="molecule type" value="Genomic_DNA"/>
</dbReference>
<name>X1NAU7_9ZZZZ</name>
<keyword evidence="2" id="KW-0418">Kinase</keyword>